<dbReference type="EMBL" id="AZBU02000009">
    <property type="protein sequence ID" value="TKR64707.1"/>
    <property type="molecule type" value="Genomic_DNA"/>
</dbReference>
<evidence type="ECO:0000259" key="3">
    <source>
        <dbReference type="SMART" id="SM00328"/>
    </source>
</evidence>
<dbReference type="InterPro" id="IPR001124">
    <property type="entry name" value="Lipid-bd_serum_glycop_C"/>
</dbReference>
<comment type="similarity">
    <text evidence="1">Belongs to the BPI/LBP/Plunc superfamily. BPI/LBP family.</text>
</comment>
<dbReference type="GO" id="GO:0008289">
    <property type="term" value="F:lipid binding"/>
    <property type="evidence" value="ECO:0007669"/>
    <property type="project" value="InterPro"/>
</dbReference>
<dbReference type="SMART" id="SM00328">
    <property type="entry name" value="BPI1"/>
    <property type="match status" value="1"/>
</dbReference>
<keyword evidence="6" id="KW-1185">Reference proteome</keyword>
<reference evidence="5 6" key="2">
    <citation type="journal article" date="2019" name="G3 (Bethesda)">
        <title>Hybrid Assembly of the Genome of the Entomopathogenic Nematode Steinernema carpocapsae Identifies the X-Chromosome.</title>
        <authorList>
            <person name="Serra L."/>
            <person name="Macchietto M."/>
            <person name="Macias-Munoz A."/>
            <person name="McGill C.J."/>
            <person name="Rodriguez I.M."/>
            <person name="Rodriguez B."/>
            <person name="Murad R."/>
            <person name="Mortazavi A."/>
        </authorList>
    </citation>
    <scope>NUCLEOTIDE SEQUENCE [LARGE SCALE GENOMIC DNA]</scope>
    <source>
        <strain evidence="5 6">ALL</strain>
    </source>
</reference>
<dbReference type="Gene3D" id="3.15.20.10">
    <property type="entry name" value="Bactericidal permeability-increasing protein, domain 2"/>
    <property type="match status" value="1"/>
</dbReference>
<accession>A0A4U5M732</accession>
<feature type="domain" description="Lipid-binding serum glycoprotein N-terminal" evidence="3">
    <location>
        <begin position="141"/>
        <end position="366"/>
    </location>
</feature>
<evidence type="ECO:0000256" key="2">
    <source>
        <dbReference type="ARBA" id="ARBA00023157"/>
    </source>
</evidence>
<sequence>MFWPDDIRQALAGMHKRFSVKPPKDSSEREAKSGLKRQMELELTRRSFRIDFRMPGTLAYPFRTLFQLRKCDRSTAAQRPLIYHSAQTAESGREVTPLLLFSIFRLAMFSRSVLLLLFPLLFFVSRAQQLTAANYPTLQARISLPGLDFFSRVGHNIVDAEIPQIEYPFISLPIDGGPGHGYVNVTDLKIPKFVSPKFDFKLAPPNGLTWRSHDGVVKVTGKWSAEYTIVVPIFISGTVEVLASDIRSMLSASIYAKDRHPQLDVGECNAEVKNMDISIGGGVIPWIVNLFRGPLSTTIKRVIRDQFCVTTRTVLLKEANDALLSLPTHFSLGKGLFMDYGLINNPFSTPTYVQGNAYIDVMIGNRTCDLPVVPFPKDKIKEDRMINVWVSETIPNCLFDSAHSEKLIHFVVNKNMSSELGTLLKTSCHFWEACIGRFFPLLSKKYPDRYLDLIFRSKEAPWLNVSSEGVELESDFVVDVHLAPYDKNPTVLAQLELSTNLTVIPFVSNNRVVANVSDDQIDLYQVFSTIGDFSERILSLLKTILRPLIKVTAGTALHVGIPIPTIDNVTISGEDARIALSETAVRVDADFLYVDKLY</sequence>
<keyword evidence="2" id="KW-1015">Disulfide bond</keyword>
<dbReference type="Proteomes" id="UP000298663">
    <property type="component" value="Unassembled WGS sequence"/>
</dbReference>
<proteinExistence type="inferred from homology"/>
<dbReference type="Pfam" id="PF01273">
    <property type="entry name" value="LBP_BPI_CETP"/>
    <property type="match status" value="1"/>
</dbReference>
<dbReference type="Pfam" id="PF02886">
    <property type="entry name" value="LBP_BPI_CETP_C"/>
    <property type="match status" value="1"/>
</dbReference>
<dbReference type="GO" id="GO:0005615">
    <property type="term" value="C:extracellular space"/>
    <property type="evidence" value="ECO:0007669"/>
    <property type="project" value="TreeGrafter"/>
</dbReference>
<dbReference type="PANTHER" id="PTHR10504">
    <property type="entry name" value="BACTERICIDAL PERMEABILITY-INCREASING BPI PROTEIN-RELATED"/>
    <property type="match status" value="1"/>
</dbReference>
<comment type="caution">
    <text evidence="5">The sequence shown here is derived from an EMBL/GenBank/DDBJ whole genome shotgun (WGS) entry which is preliminary data.</text>
</comment>
<dbReference type="STRING" id="34508.A0A4U5M732"/>
<evidence type="ECO:0000313" key="5">
    <source>
        <dbReference type="EMBL" id="TKR64707.1"/>
    </source>
</evidence>
<dbReference type="PANTHER" id="PTHR10504:SF145">
    <property type="entry name" value="PROTEIN CBG15266"/>
    <property type="match status" value="1"/>
</dbReference>
<protein>
    <recommendedName>
        <fullName evidence="7">Lipid-binding serum glycoprotein C-terminal domain-containing protein</fullName>
    </recommendedName>
</protein>
<dbReference type="SMART" id="SM00329">
    <property type="entry name" value="BPI2"/>
    <property type="match status" value="1"/>
</dbReference>
<dbReference type="InterPro" id="IPR032942">
    <property type="entry name" value="BPI/LBP/Plunc"/>
</dbReference>
<evidence type="ECO:0008006" key="7">
    <source>
        <dbReference type="Google" id="ProtNLM"/>
    </source>
</evidence>
<dbReference type="AlphaFoldDB" id="A0A4U5M732"/>
<name>A0A4U5M732_STECR</name>
<feature type="domain" description="Lipid-binding serum glycoprotein C-terminal" evidence="4">
    <location>
        <begin position="380"/>
        <end position="589"/>
    </location>
</feature>
<dbReference type="InterPro" id="IPR017943">
    <property type="entry name" value="Bactericidal_perm-incr_a/b_dom"/>
</dbReference>
<evidence type="ECO:0000313" key="6">
    <source>
        <dbReference type="Proteomes" id="UP000298663"/>
    </source>
</evidence>
<reference evidence="5 6" key="1">
    <citation type="journal article" date="2015" name="Genome Biol.">
        <title>Comparative genomics of Steinernema reveals deeply conserved gene regulatory networks.</title>
        <authorList>
            <person name="Dillman A.R."/>
            <person name="Macchietto M."/>
            <person name="Porter C.F."/>
            <person name="Rogers A."/>
            <person name="Williams B."/>
            <person name="Antoshechkin I."/>
            <person name="Lee M.M."/>
            <person name="Goodwin Z."/>
            <person name="Lu X."/>
            <person name="Lewis E.E."/>
            <person name="Goodrich-Blair H."/>
            <person name="Stock S.P."/>
            <person name="Adams B.J."/>
            <person name="Sternberg P.W."/>
            <person name="Mortazavi A."/>
        </authorList>
    </citation>
    <scope>NUCLEOTIDE SEQUENCE [LARGE SCALE GENOMIC DNA]</scope>
    <source>
        <strain evidence="5 6">ALL</strain>
    </source>
</reference>
<evidence type="ECO:0000259" key="4">
    <source>
        <dbReference type="SMART" id="SM00329"/>
    </source>
</evidence>
<organism evidence="5 6">
    <name type="scientific">Steinernema carpocapsae</name>
    <name type="common">Entomopathogenic nematode</name>
    <dbReference type="NCBI Taxonomy" id="34508"/>
    <lineage>
        <taxon>Eukaryota</taxon>
        <taxon>Metazoa</taxon>
        <taxon>Ecdysozoa</taxon>
        <taxon>Nematoda</taxon>
        <taxon>Chromadorea</taxon>
        <taxon>Rhabditida</taxon>
        <taxon>Tylenchina</taxon>
        <taxon>Panagrolaimomorpha</taxon>
        <taxon>Strongyloidoidea</taxon>
        <taxon>Steinernematidae</taxon>
        <taxon>Steinernema</taxon>
    </lineage>
</organism>
<evidence type="ECO:0000256" key="1">
    <source>
        <dbReference type="ARBA" id="ARBA00007292"/>
    </source>
</evidence>
<gene>
    <name evidence="5" type="ORF">L596_025197</name>
</gene>
<dbReference type="OrthoDB" id="5857016at2759"/>
<dbReference type="InterPro" id="IPR017942">
    <property type="entry name" value="Lipid-bd_serum_glycop_N"/>
</dbReference>
<dbReference type="Gene3D" id="3.15.10.10">
    <property type="entry name" value="Bactericidal permeability-increasing protein, domain 1"/>
    <property type="match status" value="1"/>
</dbReference>
<dbReference type="SUPFAM" id="SSF55394">
    <property type="entry name" value="Bactericidal permeability-increasing protein, BPI"/>
    <property type="match status" value="2"/>
</dbReference>